<reference evidence="2 3" key="2">
    <citation type="journal article" date="2022" name="Mol. Biol. Evol.">
        <title>Comparative Genomics Reveals Insights into the Divergent Evolution of Astigmatic Mites and Household Pest Adaptations.</title>
        <authorList>
            <person name="Xiong Q."/>
            <person name="Wan A.T."/>
            <person name="Liu X."/>
            <person name="Fung C.S."/>
            <person name="Xiao X."/>
            <person name="Malainual N."/>
            <person name="Hou J."/>
            <person name="Wang L."/>
            <person name="Wang M."/>
            <person name="Yang K.Y."/>
            <person name="Cui Y."/>
            <person name="Leung E.L."/>
            <person name="Nong W."/>
            <person name="Shin S.K."/>
            <person name="Au S.W."/>
            <person name="Jeong K.Y."/>
            <person name="Chew F.T."/>
            <person name="Hui J.H."/>
            <person name="Leung T.F."/>
            <person name="Tungtrongchitr A."/>
            <person name="Zhong N."/>
            <person name="Liu Z."/>
            <person name="Tsui S.K."/>
        </authorList>
    </citation>
    <scope>NUCLEOTIDE SEQUENCE [LARGE SCALE GENOMIC DNA]</scope>
    <source>
        <strain evidence="2">Derp</strain>
    </source>
</reference>
<keyword evidence="3" id="KW-1185">Reference proteome</keyword>
<protein>
    <submittedName>
        <fullName evidence="2">Uncharacterized protein</fullName>
    </submittedName>
</protein>
<reference evidence="2 3" key="1">
    <citation type="journal article" date="2018" name="J. Allergy Clin. Immunol.">
        <title>High-quality assembly of Dermatophagoides pteronyssinus genome and transcriptome reveals a wide range of novel allergens.</title>
        <authorList>
            <person name="Liu X.Y."/>
            <person name="Yang K.Y."/>
            <person name="Wang M.Q."/>
            <person name="Kwok J.S."/>
            <person name="Zeng X."/>
            <person name="Yang Z."/>
            <person name="Xiao X.J."/>
            <person name="Lau C.P."/>
            <person name="Li Y."/>
            <person name="Huang Z.M."/>
            <person name="Ba J.G."/>
            <person name="Yim A.K."/>
            <person name="Ouyang C.Y."/>
            <person name="Ngai S.M."/>
            <person name="Chan T.F."/>
            <person name="Leung E.L."/>
            <person name="Liu L."/>
            <person name="Liu Z.G."/>
            <person name="Tsui S.K."/>
        </authorList>
    </citation>
    <scope>NUCLEOTIDE SEQUENCE [LARGE SCALE GENOMIC DNA]</scope>
    <source>
        <strain evidence="2">Derp</strain>
    </source>
</reference>
<name>A0ABQ8IRH7_DERPT</name>
<evidence type="ECO:0000256" key="1">
    <source>
        <dbReference type="SAM" id="MobiDB-lite"/>
    </source>
</evidence>
<feature type="region of interest" description="Disordered" evidence="1">
    <location>
        <begin position="28"/>
        <end position="59"/>
    </location>
</feature>
<feature type="compositionally biased region" description="Polar residues" evidence="1">
    <location>
        <begin position="112"/>
        <end position="125"/>
    </location>
</feature>
<gene>
    <name evidence="2" type="ORF">DERP_013236</name>
</gene>
<comment type="caution">
    <text evidence="2">The sequence shown here is derived from an EMBL/GenBank/DDBJ whole genome shotgun (WGS) entry which is preliminary data.</text>
</comment>
<sequence length="166" mass="19333">MESKQVEKNVLRRMVIQYHKDGLSVRKIAEKTKTSKSNKKGRIDAIKPPGRSGPSERTLRRLKYQVEKEPFATQKEAANQIDKSVSTVRRYLQKLNSNSSKNIQKKREKNQKQTQIMSQSNTNEDIGSRKNAYIQYKTIKKNCREHPDRLKGWARGGYSRRRDGLV</sequence>
<evidence type="ECO:0000313" key="2">
    <source>
        <dbReference type="EMBL" id="KAH9412927.1"/>
    </source>
</evidence>
<feature type="region of interest" description="Disordered" evidence="1">
    <location>
        <begin position="95"/>
        <end position="129"/>
    </location>
</feature>
<organism evidence="2 3">
    <name type="scientific">Dermatophagoides pteronyssinus</name>
    <name type="common">European house dust mite</name>
    <dbReference type="NCBI Taxonomy" id="6956"/>
    <lineage>
        <taxon>Eukaryota</taxon>
        <taxon>Metazoa</taxon>
        <taxon>Ecdysozoa</taxon>
        <taxon>Arthropoda</taxon>
        <taxon>Chelicerata</taxon>
        <taxon>Arachnida</taxon>
        <taxon>Acari</taxon>
        <taxon>Acariformes</taxon>
        <taxon>Sarcoptiformes</taxon>
        <taxon>Astigmata</taxon>
        <taxon>Psoroptidia</taxon>
        <taxon>Analgoidea</taxon>
        <taxon>Pyroglyphidae</taxon>
        <taxon>Dermatophagoidinae</taxon>
        <taxon>Dermatophagoides</taxon>
    </lineage>
</organism>
<evidence type="ECO:0000313" key="3">
    <source>
        <dbReference type="Proteomes" id="UP000887458"/>
    </source>
</evidence>
<dbReference type="Proteomes" id="UP000887458">
    <property type="component" value="Unassembled WGS sequence"/>
</dbReference>
<accession>A0ABQ8IRH7</accession>
<proteinExistence type="predicted"/>
<dbReference type="EMBL" id="NJHN03000126">
    <property type="protein sequence ID" value="KAH9412927.1"/>
    <property type="molecule type" value="Genomic_DNA"/>
</dbReference>